<protein>
    <submittedName>
        <fullName evidence="1">Uncharacterized protein</fullName>
    </submittedName>
</protein>
<reference evidence="2" key="1">
    <citation type="submission" date="2011-07" db="EMBL/GenBank/DDBJ databases">
        <title>Divergent evolution of antigenic variation in African trypanosomes.</title>
        <authorList>
            <person name="Jackson A.P."/>
            <person name="Berry A."/>
            <person name="Allison H.C."/>
            <person name="Burton P."/>
            <person name="Anderson J."/>
            <person name="Aslett M."/>
            <person name="Brown R."/>
            <person name="Corton N."/>
            <person name="Harris D."/>
            <person name="Hauser H."/>
            <person name="Gamble J."/>
            <person name="Gilderthorp R."/>
            <person name="McQuillan J."/>
            <person name="Quail M.A."/>
            <person name="Sanders M."/>
            <person name="Van Tonder A."/>
            <person name="Ginger M.L."/>
            <person name="Donelson J.E."/>
            <person name="Field M.C."/>
            <person name="Barry J.D."/>
            <person name="Berriman M."/>
            <person name="Hertz-Fowler C."/>
        </authorList>
    </citation>
    <scope>NUCLEOTIDE SEQUENCE [LARGE SCALE GENOMIC DNA]</scope>
    <source>
        <strain evidence="2">IL3000</strain>
    </source>
</reference>
<name>F9WJ68_TRYCI</name>
<proteinExistence type="predicted"/>
<dbReference type="AlphaFoldDB" id="F9WJ68"/>
<dbReference type="EMBL" id="CAEQ01002689">
    <property type="protein sequence ID" value="CCD17371.1"/>
    <property type="molecule type" value="Genomic_DNA"/>
</dbReference>
<evidence type="ECO:0000313" key="1">
    <source>
        <dbReference type="EMBL" id="CCD17371.1"/>
    </source>
</evidence>
<evidence type="ECO:0000313" key="2">
    <source>
        <dbReference type="Proteomes" id="UP000000702"/>
    </source>
</evidence>
<comment type="caution">
    <text evidence="1">The sequence shown here is derived from an EMBL/GenBank/DDBJ whole genome shotgun (WGS) entry which is preliminary data.</text>
</comment>
<dbReference type="Proteomes" id="UP000000702">
    <property type="component" value="Unassembled WGS sequence"/>
</dbReference>
<reference evidence="1 2" key="2">
    <citation type="journal article" date="2012" name="Proc. Natl. Acad. Sci. U.S.A.">
        <title>Antigenic diversity is generated by distinct evolutionary mechanisms in African trypanosome species.</title>
        <authorList>
            <person name="Jackson A.P."/>
            <person name="Berry A."/>
            <person name="Aslett M."/>
            <person name="Allison H.C."/>
            <person name="Burton P."/>
            <person name="Vavrova-Anderson J."/>
            <person name="Brown R."/>
            <person name="Browne H."/>
            <person name="Corton N."/>
            <person name="Hauser H."/>
            <person name="Gamble J."/>
            <person name="Gilderthorp R."/>
            <person name="Marcello L."/>
            <person name="McQuillan J."/>
            <person name="Otto T.D."/>
            <person name="Quail M.A."/>
            <person name="Sanders M.J."/>
            <person name="van Tonder A."/>
            <person name="Ginger M.L."/>
            <person name="Field M.C."/>
            <person name="Barry J.D."/>
            <person name="Hertz-Fowler C."/>
            <person name="Berriman M."/>
        </authorList>
    </citation>
    <scope>NUCLEOTIDE SEQUENCE [LARGE SCALE GENOMIC DNA]</scope>
    <source>
        <strain evidence="1 2">IL3000</strain>
    </source>
</reference>
<sequence length="131" mass="13957">MPSQEGCRIALDASGTASVTALYCKTLSMKLPSALVEESGVVALLRRAVYLALWRWITHSPPGLSGFTRGNSLVGTWVIQHGPKMLSHALLLIAPNVPLATLHATRIRLRVGTKEAGHSLYGAVASSTAVW</sequence>
<keyword evidence="2" id="KW-1185">Reference proteome</keyword>
<organism evidence="1 2">
    <name type="scientific">Trypanosoma congolense (strain IL3000)</name>
    <dbReference type="NCBI Taxonomy" id="1068625"/>
    <lineage>
        <taxon>Eukaryota</taxon>
        <taxon>Discoba</taxon>
        <taxon>Euglenozoa</taxon>
        <taxon>Kinetoplastea</taxon>
        <taxon>Metakinetoplastina</taxon>
        <taxon>Trypanosomatida</taxon>
        <taxon>Trypanosomatidae</taxon>
        <taxon>Trypanosoma</taxon>
        <taxon>Nannomonas</taxon>
    </lineage>
</organism>
<accession>F9WJ68</accession>
<gene>
    <name evidence="1" type="ORF">TCIL3000_0_21940</name>
</gene>